<keyword evidence="2" id="KW-0812">Transmembrane</keyword>
<evidence type="ECO:0000313" key="4">
    <source>
        <dbReference type="EMBL" id="KAK3088187.1"/>
    </source>
</evidence>
<evidence type="ECO:0000313" key="5">
    <source>
        <dbReference type="Proteomes" id="UP001186944"/>
    </source>
</evidence>
<dbReference type="Proteomes" id="UP001186944">
    <property type="component" value="Unassembled WGS sequence"/>
</dbReference>
<dbReference type="InterPro" id="IPR013162">
    <property type="entry name" value="CD80_C2-set"/>
</dbReference>
<accession>A0AA88XT41</accession>
<sequence>MAIYHIRSDNTNKTGDKFSCISERSRPEPTLDWYHNGVQIKDSKMIEENSKILKDGTYRKTSTLLFPFHESLTGSNIIECKVSIESHINMISVPYFIRRDDGTKDLKDLQADNGESKDSSGNIIIYVCLCGVIIILSVALLCMSLIFCRRNLNPVRSTIGPTLTLRRRHLCDDSAAYILRSGSPYCVHATMDTFKE</sequence>
<dbReference type="InterPro" id="IPR013783">
    <property type="entry name" value="Ig-like_fold"/>
</dbReference>
<dbReference type="PROSITE" id="PS50835">
    <property type="entry name" value="IG_LIKE"/>
    <property type="match status" value="1"/>
</dbReference>
<feature type="domain" description="Ig-like" evidence="3">
    <location>
        <begin position="1"/>
        <end position="92"/>
    </location>
</feature>
<dbReference type="Pfam" id="PF08205">
    <property type="entry name" value="C2-set_2"/>
    <property type="match status" value="1"/>
</dbReference>
<comment type="caution">
    <text evidence="4">The sequence shown here is derived from an EMBL/GenBank/DDBJ whole genome shotgun (WGS) entry which is preliminary data.</text>
</comment>
<dbReference type="EMBL" id="VSWD01000011">
    <property type="protein sequence ID" value="KAK3088187.1"/>
    <property type="molecule type" value="Genomic_DNA"/>
</dbReference>
<dbReference type="SUPFAM" id="SSF48726">
    <property type="entry name" value="Immunoglobulin"/>
    <property type="match status" value="1"/>
</dbReference>
<dbReference type="AlphaFoldDB" id="A0AA88XT41"/>
<organism evidence="4 5">
    <name type="scientific">Pinctada imbricata</name>
    <name type="common">Atlantic pearl-oyster</name>
    <name type="synonym">Pinctada martensii</name>
    <dbReference type="NCBI Taxonomy" id="66713"/>
    <lineage>
        <taxon>Eukaryota</taxon>
        <taxon>Metazoa</taxon>
        <taxon>Spiralia</taxon>
        <taxon>Lophotrochozoa</taxon>
        <taxon>Mollusca</taxon>
        <taxon>Bivalvia</taxon>
        <taxon>Autobranchia</taxon>
        <taxon>Pteriomorphia</taxon>
        <taxon>Pterioida</taxon>
        <taxon>Pterioidea</taxon>
        <taxon>Pteriidae</taxon>
        <taxon>Pinctada</taxon>
    </lineage>
</organism>
<evidence type="ECO:0000256" key="2">
    <source>
        <dbReference type="SAM" id="Phobius"/>
    </source>
</evidence>
<dbReference type="InterPro" id="IPR036179">
    <property type="entry name" value="Ig-like_dom_sf"/>
</dbReference>
<keyword evidence="1" id="KW-1015">Disulfide bond</keyword>
<keyword evidence="2" id="KW-0472">Membrane</keyword>
<feature type="transmembrane region" description="Helical" evidence="2">
    <location>
        <begin position="123"/>
        <end position="147"/>
    </location>
</feature>
<dbReference type="Gene3D" id="2.60.40.10">
    <property type="entry name" value="Immunoglobulins"/>
    <property type="match status" value="1"/>
</dbReference>
<proteinExistence type="predicted"/>
<evidence type="ECO:0000259" key="3">
    <source>
        <dbReference type="PROSITE" id="PS50835"/>
    </source>
</evidence>
<protein>
    <recommendedName>
        <fullName evidence="3">Ig-like domain-containing protein</fullName>
    </recommendedName>
</protein>
<dbReference type="InterPro" id="IPR007110">
    <property type="entry name" value="Ig-like_dom"/>
</dbReference>
<name>A0AA88XT41_PINIB</name>
<keyword evidence="5" id="KW-1185">Reference proteome</keyword>
<keyword evidence="2" id="KW-1133">Transmembrane helix</keyword>
<evidence type="ECO:0000256" key="1">
    <source>
        <dbReference type="ARBA" id="ARBA00023157"/>
    </source>
</evidence>
<reference evidence="4" key="1">
    <citation type="submission" date="2019-08" db="EMBL/GenBank/DDBJ databases">
        <title>The improved chromosome-level genome for the pearl oyster Pinctada fucata martensii using PacBio sequencing and Hi-C.</title>
        <authorList>
            <person name="Zheng Z."/>
        </authorList>
    </citation>
    <scope>NUCLEOTIDE SEQUENCE</scope>
    <source>
        <strain evidence="4">ZZ-2019</strain>
        <tissue evidence="4">Adductor muscle</tissue>
    </source>
</reference>
<gene>
    <name evidence="4" type="ORF">FSP39_015876</name>
</gene>